<dbReference type="GO" id="GO:0042277">
    <property type="term" value="F:peptide binding"/>
    <property type="evidence" value="ECO:0007669"/>
    <property type="project" value="TreeGrafter"/>
</dbReference>
<dbReference type="Proteomes" id="UP000271974">
    <property type="component" value="Unassembled WGS sequence"/>
</dbReference>
<evidence type="ECO:0000256" key="7">
    <source>
        <dbReference type="ARBA" id="ARBA00023170"/>
    </source>
</evidence>
<evidence type="ECO:0000256" key="4">
    <source>
        <dbReference type="ARBA" id="ARBA00022989"/>
    </source>
</evidence>
<dbReference type="InterPro" id="IPR017452">
    <property type="entry name" value="GPCR_Rhodpsn_7TM"/>
</dbReference>
<dbReference type="PANTHER" id="PTHR24241">
    <property type="entry name" value="NEUROPEPTIDE RECEPTOR-RELATED G-PROTEIN COUPLED RECEPTOR"/>
    <property type="match status" value="1"/>
</dbReference>
<dbReference type="OrthoDB" id="6435638at2759"/>
<dbReference type="PROSITE" id="PS50262">
    <property type="entry name" value="G_PROTEIN_RECEP_F1_2"/>
    <property type="match status" value="1"/>
</dbReference>
<keyword evidence="4 10" id="KW-1133">Transmembrane helix</keyword>
<feature type="transmembrane region" description="Helical" evidence="10">
    <location>
        <begin position="278"/>
        <end position="300"/>
    </location>
</feature>
<dbReference type="STRING" id="188477.A0A3S1A145"/>
<feature type="transmembrane region" description="Helical" evidence="10">
    <location>
        <begin position="223"/>
        <end position="245"/>
    </location>
</feature>
<sequence length="618" mass="67702">MPMRHKASALATNSSTTLQDVTLYLTGVSPGPTQVNGSNSTSAQRDESLARLETLKMSTRHKASALTSNSSTTLQDVTLYLTGASPGPAQVNGSNSTSAQRDESLARLEILVQIVILVLALVGNSCVLTALTRRGKARSRMHMFIFHLSIADLLVAVFNILPQLIWDVTETFVGGDALCRFVKFMQVFVMYLSTYMLVMTAVDRYLSVCHPLSSFNTSSKAKVYAMIAFAYGLSAVLSLPQPIIFKYQEQLAGLNVYDCWAYFSPAWTLNLYVTSFTVAVYLVPLAILIYTYVSICYAIWQKHKHSQSQLQLDAQEMSIVTRPSLGEANEEAGDGREDDSGFGRLPGHRHSSCGSRTHSTSSSLDARAGAKCPCDVQGRSPNTGIGGGANRMTATTHHHVHHHHHHHHHVCQAQLQSGQSGRTPGKYCAGPGARCALVDTRTGQSPSSGVRDGSCKPGRSKHGAGSCARGKSQTNTRQFVARSNAIRRRANLVVTATNGSARSSTGSVRGLSRAKMKTVKLTFVVIVAYVLCWTPFFVSQLWWLYDESQESSCRQYEREHPRRLNKHVNNNSSNGENHNNDMRFCGEKLRRELRMPSRDVVCTAGIGVVPSIELRGLM</sequence>
<evidence type="ECO:0000256" key="9">
    <source>
        <dbReference type="ARBA" id="ARBA00023224"/>
    </source>
</evidence>
<evidence type="ECO:0000256" key="8">
    <source>
        <dbReference type="ARBA" id="ARBA00023180"/>
    </source>
</evidence>
<feature type="region of interest" description="Disordered" evidence="11">
    <location>
        <begin position="326"/>
        <end position="368"/>
    </location>
</feature>
<feature type="transmembrane region" description="Helical" evidence="10">
    <location>
        <begin position="143"/>
        <end position="161"/>
    </location>
</feature>
<keyword evidence="9 10" id="KW-0807">Transducer</keyword>
<comment type="caution">
    <text evidence="13">The sequence shown here is derived from an EMBL/GenBank/DDBJ whole genome shotgun (WGS) entry which is preliminary data.</text>
</comment>
<keyword evidence="2" id="KW-1003">Cell membrane</keyword>
<feature type="compositionally biased region" description="Low complexity" evidence="11">
    <location>
        <begin position="352"/>
        <end position="363"/>
    </location>
</feature>
<dbReference type="AlphaFoldDB" id="A0A3S1A145"/>
<dbReference type="PRINTS" id="PR00896">
    <property type="entry name" value="VASOPRESSINR"/>
</dbReference>
<keyword evidence="6 10" id="KW-0472">Membrane</keyword>
<dbReference type="Pfam" id="PF00001">
    <property type="entry name" value="7tm_1"/>
    <property type="match status" value="1"/>
</dbReference>
<dbReference type="CDD" id="cd15196">
    <property type="entry name" value="7tmA_Vasopressin_Oxytocin"/>
    <property type="match status" value="1"/>
</dbReference>
<evidence type="ECO:0000313" key="14">
    <source>
        <dbReference type="Proteomes" id="UP000271974"/>
    </source>
</evidence>
<feature type="region of interest" description="Disordered" evidence="11">
    <location>
        <begin position="440"/>
        <end position="474"/>
    </location>
</feature>
<evidence type="ECO:0000256" key="5">
    <source>
        <dbReference type="ARBA" id="ARBA00023040"/>
    </source>
</evidence>
<evidence type="ECO:0000313" key="13">
    <source>
        <dbReference type="EMBL" id="RUS91185.1"/>
    </source>
</evidence>
<comment type="caution">
    <text evidence="10">Lacks conserved residue(s) required for the propagation of feature annotation.</text>
</comment>
<feature type="domain" description="G-protein coupled receptors family 1 profile" evidence="12">
    <location>
        <begin position="123"/>
        <end position="541"/>
    </location>
</feature>
<organism evidence="13 14">
    <name type="scientific">Elysia chlorotica</name>
    <name type="common">Eastern emerald elysia</name>
    <name type="synonym">Sea slug</name>
    <dbReference type="NCBI Taxonomy" id="188477"/>
    <lineage>
        <taxon>Eukaryota</taxon>
        <taxon>Metazoa</taxon>
        <taxon>Spiralia</taxon>
        <taxon>Lophotrochozoa</taxon>
        <taxon>Mollusca</taxon>
        <taxon>Gastropoda</taxon>
        <taxon>Heterobranchia</taxon>
        <taxon>Euthyneura</taxon>
        <taxon>Panpulmonata</taxon>
        <taxon>Sacoglossa</taxon>
        <taxon>Placobranchoidea</taxon>
        <taxon>Plakobranchidae</taxon>
        <taxon>Elysia</taxon>
    </lineage>
</organism>
<proteinExistence type="inferred from homology"/>
<evidence type="ECO:0000256" key="6">
    <source>
        <dbReference type="ARBA" id="ARBA00023136"/>
    </source>
</evidence>
<dbReference type="PANTHER" id="PTHR24241:SF161">
    <property type="entry name" value="G-PROTEIN COUPLED RECEPTORS FAMILY 1 PROFILE DOMAIN-CONTAINING PROTEIN"/>
    <property type="match status" value="1"/>
</dbReference>
<evidence type="ECO:0000256" key="3">
    <source>
        <dbReference type="ARBA" id="ARBA00022692"/>
    </source>
</evidence>
<feature type="transmembrane region" description="Helical" evidence="10">
    <location>
        <begin position="181"/>
        <end position="202"/>
    </location>
</feature>
<evidence type="ECO:0000256" key="10">
    <source>
        <dbReference type="RuleBase" id="RU046427"/>
    </source>
</evidence>
<evidence type="ECO:0000259" key="12">
    <source>
        <dbReference type="PROSITE" id="PS50262"/>
    </source>
</evidence>
<gene>
    <name evidence="13" type="ORF">EGW08_001098</name>
</gene>
<dbReference type="GO" id="GO:0032870">
    <property type="term" value="P:cellular response to hormone stimulus"/>
    <property type="evidence" value="ECO:0007669"/>
    <property type="project" value="TreeGrafter"/>
</dbReference>
<dbReference type="PRINTS" id="PR00237">
    <property type="entry name" value="GPCRRHODOPSN"/>
</dbReference>
<keyword evidence="5 10" id="KW-0297">G-protein coupled receptor</keyword>
<feature type="transmembrane region" description="Helical" evidence="10">
    <location>
        <begin position="521"/>
        <end position="545"/>
    </location>
</feature>
<dbReference type="GO" id="GO:0005000">
    <property type="term" value="F:vasopressin receptor activity"/>
    <property type="evidence" value="ECO:0007669"/>
    <property type="project" value="InterPro"/>
</dbReference>
<comment type="similarity">
    <text evidence="10">Belongs to the G-protein coupled receptor 1 family. Vasopressin/oxytocin receptor subfamily.</text>
</comment>
<accession>A0A3S1A145</accession>
<keyword evidence="3 10" id="KW-0812">Transmembrane</keyword>
<keyword evidence="8 10" id="KW-0325">Glycoprotein</keyword>
<dbReference type="GO" id="GO:0005886">
    <property type="term" value="C:plasma membrane"/>
    <property type="evidence" value="ECO:0007669"/>
    <property type="project" value="UniProtKB-SubCell"/>
</dbReference>
<comment type="subcellular location">
    <subcellularLocation>
        <location evidence="1 10">Cell membrane</location>
        <topology evidence="1 10">Multi-pass membrane protein</topology>
    </subcellularLocation>
</comment>
<dbReference type="InterPro" id="IPR001817">
    <property type="entry name" value="Vasoprsn_rcpt"/>
</dbReference>
<feature type="transmembrane region" description="Helical" evidence="10">
    <location>
        <begin position="110"/>
        <end position="131"/>
    </location>
</feature>
<evidence type="ECO:0000256" key="1">
    <source>
        <dbReference type="ARBA" id="ARBA00004651"/>
    </source>
</evidence>
<dbReference type="SUPFAM" id="SSF81321">
    <property type="entry name" value="Family A G protein-coupled receptor-like"/>
    <property type="match status" value="1"/>
</dbReference>
<dbReference type="PROSITE" id="PS00237">
    <property type="entry name" value="G_PROTEIN_RECEP_F1_1"/>
    <property type="match status" value="1"/>
</dbReference>
<keyword evidence="7 10" id="KW-0675">Receptor</keyword>
<evidence type="ECO:0000256" key="2">
    <source>
        <dbReference type="ARBA" id="ARBA00022475"/>
    </source>
</evidence>
<reference evidence="13 14" key="1">
    <citation type="submission" date="2019-01" db="EMBL/GenBank/DDBJ databases">
        <title>A draft genome assembly of the solar-powered sea slug Elysia chlorotica.</title>
        <authorList>
            <person name="Cai H."/>
            <person name="Li Q."/>
            <person name="Fang X."/>
            <person name="Li J."/>
            <person name="Curtis N.E."/>
            <person name="Altenburger A."/>
            <person name="Shibata T."/>
            <person name="Feng M."/>
            <person name="Maeda T."/>
            <person name="Schwartz J.A."/>
            <person name="Shigenobu S."/>
            <person name="Lundholm N."/>
            <person name="Nishiyama T."/>
            <person name="Yang H."/>
            <person name="Hasebe M."/>
            <person name="Li S."/>
            <person name="Pierce S.K."/>
            <person name="Wang J."/>
        </authorList>
    </citation>
    <scope>NUCLEOTIDE SEQUENCE [LARGE SCALE GENOMIC DNA]</scope>
    <source>
        <strain evidence="13">EC2010</strain>
        <tissue evidence="13">Whole organism of an adult</tissue>
    </source>
</reference>
<evidence type="ECO:0000256" key="11">
    <source>
        <dbReference type="SAM" id="MobiDB-lite"/>
    </source>
</evidence>
<dbReference type="EMBL" id="RQTK01000017">
    <property type="protein sequence ID" value="RUS91185.1"/>
    <property type="molecule type" value="Genomic_DNA"/>
</dbReference>
<protein>
    <recommendedName>
        <fullName evidence="12">G-protein coupled receptors family 1 profile domain-containing protein</fullName>
    </recommendedName>
</protein>
<dbReference type="InterPro" id="IPR000276">
    <property type="entry name" value="GPCR_Rhodpsn"/>
</dbReference>
<keyword evidence="14" id="KW-1185">Reference proteome</keyword>
<dbReference type="Gene3D" id="1.20.1070.10">
    <property type="entry name" value="Rhodopsin 7-helix transmembrane proteins"/>
    <property type="match status" value="2"/>
</dbReference>
<name>A0A3S1A145_ELYCH</name>